<sequence length="167" mass="18752">MTVIKRVLIHLFSGWFQLRRNFPAPLLAEISQAISTGEKLHIGEVRFAIESRLPLVEVLTGVTSRSRAEQVFAEQGVWDTEHNSGILIYLLLAEHRVEIVADRGISRHVEQAQWDAICSRMCEHFAQGLWRQGSLEAITQAHSLLAQHFAAPSTGNPNELPDKPIIL</sequence>
<dbReference type="InterPro" id="IPR007621">
    <property type="entry name" value="TPM_dom"/>
</dbReference>
<name>A0A239IKP0_9PSED</name>
<dbReference type="Proteomes" id="UP000242915">
    <property type="component" value="Unassembled WGS sequence"/>
</dbReference>
<evidence type="ECO:0000259" key="1">
    <source>
        <dbReference type="Pfam" id="PF04536"/>
    </source>
</evidence>
<dbReference type="Pfam" id="PF04536">
    <property type="entry name" value="TPM_phosphatase"/>
    <property type="match status" value="1"/>
</dbReference>
<organism evidence="2 3">
    <name type="scientific">Pseudomonas segetis</name>
    <dbReference type="NCBI Taxonomy" id="298908"/>
    <lineage>
        <taxon>Bacteria</taxon>
        <taxon>Pseudomonadati</taxon>
        <taxon>Pseudomonadota</taxon>
        <taxon>Gammaproteobacteria</taxon>
        <taxon>Pseudomonadales</taxon>
        <taxon>Pseudomonadaceae</taxon>
        <taxon>Pseudomonas</taxon>
    </lineage>
</organism>
<dbReference type="EMBL" id="FZOG01000006">
    <property type="protein sequence ID" value="SNS94336.1"/>
    <property type="molecule type" value="Genomic_DNA"/>
</dbReference>
<evidence type="ECO:0000313" key="3">
    <source>
        <dbReference type="Proteomes" id="UP000242915"/>
    </source>
</evidence>
<proteinExistence type="predicted"/>
<reference evidence="3" key="1">
    <citation type="submission" date="2017-06" db="EMBL/GenBank/DDBJ databases">
        <authorList>
            <person name="Varghese N."/>
            <person name="Submissions S."/>
        </authorList>
    </citation>
    <scope>NUCLEOTIDE SEQUENCE [LARGE SCALE GENOMIC DNA]</scope>
    <source>
        <strain evidence="3">CIP 108523</strain>
    </source>
</reference>
<dbReference type="RefSeq" id="WP_089360973.1">
    <property type="nucleotide sequence ID" value="NZ_FZOG01000006.1"/>
</dbReference>
<protein>
    <submittedName>
        <fullName evidence="2">Uncharacterized membrane protein</fullName>
    </submittedName>
</protein>
<dbReference type="PANTHER" id="PTHR30373">
    <property type="entry name" value="UPF0603 PROTEIN YGCG"/>
    <property type="match status" value="1"/>
</dbReference>
<gene>
    <name evidence="2" type="ORF">SAMN05216255_3942</name>
</gene>
<keyword evidence="3" id="KW-1185">Reference proteome</keyword>
<feature type="domain" description="TPM" evidence="1">
    <location>
        <begin position="28"/>
        <end position="141"/>
    </location>
</feature>
<evidence type="ECO:0000313" key="2">
    <source>
        <dbReference type="EMBL" id="SNS94336.1"/>
    </source>
</evidence>
<dbReference type="AlphaFoldDB" id="A0A239IKP0"/>
<accession>A0A239IKP0</accession>
<dbReference type="Gene3D" id="3.10.310.50">
    <property type="match status" value="1"/>
</dbReference>
<dbReference type="PANTHER" id="PTHR30373:SF8">
    <property type="entry name" value="BLL7265 PROTEIN"/>
    <property type="match status" value="1"/>
</dbReference>